<comment type="similarity">
    <text evidence="5">Belongs to the TDD superfamily. DTWD2 family.</text>
</comment>
<evidence type="ECO:0000256" key="5">
    <source>
        <dbReference type="ARBA" id="ARBA00034489"/>
    </source>
</evidence>
<keyword evidence="3" id="KW-0949">S-adenosyl-L-methionine</keyword>
<dbReference type="GO" id="GO:0016432">
    <property type="term" value="F:tRNA-uridine aminocarboxypropyltransferase activity"/>
    <property type="evidence" value="ECO:0007669"/>
    <property type="project" value="UniProtKB-EC"/>
</dbReference>
<name>A0AAN9A1R3_HALRR</name>
<evidence type="ECO:0000256" key="6">
    <source>
        <dbReference type="ARBA" id="ARBA00048718"/>
    </source>
</evidence>
<dbReference type="PANTHER" id="PTHR21392:SF0">
    <property type="entry name" value="TRNA-URIDINE AMINOCARBOXYPROPYLTRANSFERASE 2"/>
    <property type="match status" value="1"/>
</dbReference>
<evidence type="ECO:0000259" key="8">
    <source>
        <dbReference type="SMART" id="SM01144"/>
    </source>
</evidence>
<dbReference type="InterPro" id="IPR039262">
    <property type="entry name" value="DTWD2/TAPT"/>
</dbReference>
<organism evidence="9 10">
    <name type="scientific">Halocaridina rubra</name>
    <name type="common">Hawaiian red shrimp</name>
    <dbReference type="NCBI Taxonomy" id="373956"/>
    <lineage>
        <taxon>Eukaryota</taxon>
        <taxon>Metazoa</taxon>
        <taxon>Ecdysozoa</taxon>
        <taxon>Arthropoda</taxon>
        <taxon>Crustacea</taxon>
        <taxon>Multicrustacea</taxon>
        <taxon>Malacostraca</taxon>
        <taxon>Eumalacostraca</taxon>
        <taxon>Eucarida</taxon>
        <taxon>Decapoda</taxon>
        <taxon>Pleocyemata</taxon>
        <taxon>Caridea</taxon>
        <taxon>Atyoidea</taxon>
        <taxon>Atyidae</taxon>
        <taxon>Halocaridina</taxon>
    </lineage>
</organism>
<comment type="catalytic activity">
    <reaction evidence="6">
        <text>a uridine in tRNA + S-adenosyl-L-methionine = a 3-[(3S)-3-amino-3-carboxypropyl]uridine in tRNA + S-methyl-5'-thioadenosine + H(+)</text>
        <dbReference type="Rhea" id="RHEA:62432"/>
        <dbReference type="Rhea" id="RHEA-COMP:13339"/>
        <dbReference type="Rhea" id="RHEA-COMP:16092"/>
        <dbReference type="ChEBI" id="CHEBI:15378"/>
        <dbReference type="ChEBI" id="CHEBI:17509"/>
        <dbReference type="ChEBI" id="CHEBI:59789"/>
        <dbReference type="ChEBI" id="CHEBI:65315"/>
        <dbReference type="ChEBI" id="CHEBI:82930"/>
        <dbReference type="EC" id="2.5.1.25"/>
    </reaction>
</comment>
<comment type="caution">
    <text evidence="9">The sequence shown here is derived from an EMBL/GenBank/DDBJ whole genome shotgun (WGS) entry which is preliminary data.</text>
</comment>
<dbReference type="AlphaFoldDB" id="A0AAN9A1R3"/>
<dbReference type="GO" id="GO:0008033">
    <property type="term" value="P:tRNA processing"/>
    <property type="evidence" value="ECO:0007669"/>
    <property type="project" value="UniProtKB-KW"/>
</dbReference>
<dbReference type="Pfam" id="PF03942">
    <property type="entry name" value="DTW"/>
    <property type="match status" value="1"/>
</dbReference>
<evidence type="ECO:0000256" key="1">
    <source>
        <dbReference type="ARBA" id="ARBA00012386"/>
    </source>
</evidence>
<accession>A0AAN9A1R3</accession>
<reference evidence="9 10" key="1">
    <citation type="submission" date="2023-11" db="EMBL/GenBank/DDBJ databases">
        <title>Halocaridina rubra genome assembly.</title>
        <authorList>
            <person name="Smith C."/>
        </authorList>
    </citation>
    <scope>NUCLEOTIDE SEQUENCE [LARGE SCALE GENOMIC DNA]</scope>
    <source>
        <strain evidence="9">EP-1</strain>
        <tissue evidence="9">Whole</tissue>
    </source>
</reference>
<dbReference type="Proteomes" id="UP001381693">
    <property type="component" value="Unassembled WGS sequence"/>
</dbReference>
<proteinExistence type="inferred from homology"/>
<keyword evidence="4" id="KW-0819">tRNA processing</keyword>
<protein>
    <recommendedName>
        <fullName evidence="1">tRNA-uridine aminocarboxypropyltransferase</fullName>
        <ecNumber evidence="1">2.5.1.25</ecNumber>
    </recommendedName>
</protein>
<evidence type="ECO:0000313" key="9">
    <source>
        <dbReference type="EMBL" id="KAK7071169.1"/>
    </source>
</evidence>
<dbReference type="PANTHER" id="PTHR21392">
    <property type="entry name" value="TRNA-URIDINE AMINOCARBOXYPROPYLTRANSFERASE 2"/>
    <property type="match status" value="1"/>
</dbReference>
<feature type="compositionally biased region" description="Low complexity" evidence="7">
    <location>
        <begin position="315"/>
        <end position="325"/>
    </location>
</feature>
<evidence type="ECO:0000256" key="2">
    <source>
        <dbReference type="ARBA" id="ARBA00022679"/>
    </source>
</evidence>
<feature type="compositionally biased region" description="Basic and acidic residues" evidence="7">
    <location>
        <begin position="302"/>
        <end position="314"/>
    </location>
</feature>
<keyword evidence="2" id="KW-0808">Transferase</keyword>
<sequence length="356" mass="40419">MEDEEQELSQMADLVHIEIGRREKRPLCNRCCRPVGVCWCSSLECHKVDTSCRVVILQHPHEEKRCLRTAPILQAALPKNAYIEAKGKRFSFSRFSYLEDIMTCRDSILMYPGEKAIELEDLPPVGKDQPPYNIIIIDGTWQQAKSIYHNCRYLHTLRQVKLSGKYISEYVIRTQPTEDALSTVETAAIALSTLEKNWCIYDQLVQPLQLLCQYQMKHGAVAHQSKEQMISSGRYKKPLGKRTYKKLRKYGVKQDESLAKFMESLSVIECNGIILRSYSHSSCNGYIPGDPTPSPTSAAMEEPSKTRNASKESQSHSSSSFSYISSKKEENLHVKQSCNSAENATLISDKDLLGIR</sequence>
<dbReference type="SMART" id="SM01144">
    <property type="entry name" value="DTW"/>
    <property type="match status" value="1"/>
</dbReference>
<evidence type="ECO:0000256" key="4">
    <source>
        <dbReference type="ARBA" id="ARBA00022694"/>
    </source>
</evidence>
<evidence type="ECO:0000256" key="3">
    <source>
        <dbReference type="ARBA" id="ARBA00022691"/>
    </source>
</evidence>
<feature type="region of interest" description="Disordered" evidence="7">
    <location>
        <begin position="286"/>
        <end position="325"/>
    </location>
</feature>
<evidence type="ECO:0000313" key="10">
    <source>
        <dbReference type="Proteomes" id="UP001381693"/>
    </source>
</evidence>
<dbReference type="InterPro" id="IPR005636">
    <property type="entry name" value="DTW"/>
</dbReference>
<dbReference type="EC" id="2.5.1.25" evidence="1"/>
<feature type="domain" description="DTW" evidence="8">
    <location>
        <begin position="24"/>
        <end position="220"/>
    </location>
</feature>
<evidence type="ECO:0000256" key="7">
    <source>
        <dbReference type="SAM" id="MobiDB-lite"/>
    </source>
</evidence>
<dbReference type="EMBL" id="JAXCGZ010015126">
    <property type="protein sequence ID" value="KAK7071169.1"/>
    <property type="molecule type" value="Genomic_DNA"/>
</dbReference>
<gene>
    <name evidence="9" type="primary">DTWD2</name>
    <name evidence="9" type="ORF">SK128_009014</name>
</gene>
<keyword evidence="10" id="KW-1185">Reference proteome</keyword>